<sequence>MSKCHCGNDLPFKQCCQPIIAGQPAPTAEALMRARYSAYVVGDIDFLTTSLAPEERHDFEPEQAKAWSENSKWIGLTIHAVKGGGPDDQVGLVDFTASYEYQGARQDHRELASFKRIDGVWHYTDGRMRTHDPITRGPKTGRNDPCPCGSGKKFKKCCGKAQ</sequence>
<reference evidence="2 3" key="1">
    <citation type="submission" date="2017-06" db="EMBL/GenBank/DDBJ databases">
        <authorList>
            <person name="Kim H.J."/>
            <person name="Triplett B.A."/>
        </authorList>
    </citation>
    <scope>NUCLEOTIDE SEQUENCE [LARGE SCALE GENOMIC DNA]</scope>
    <source>
        <strain evidence="2 3">DSM 13116</strain>
    </source>
</reference>
<evidence type="ECO:0000313" key="3">
    <source>
        <dbReference type="Proteomes" id="UP000198324"/>
    </source>
</evidence>
<dbReference type="Pfam" id="PF02810">
    <property type="entry name" value="SEC-C"/>
    <property type="match status" value="1"/>
</dbReference>
<dbReference type="Proteomes" id="UP000198324">
    <property type="component" value="Unassembled WGS sequence"/>
</dbReference>
<dbReference type="InterPro" id="IPR048469">
    <property type="entry name" value="YchJ-like_M"/>
</dbReference>
<dbReference type="RefSeq" id="WP_089274143.1">
    <property type="nucleotide sequence ID" value="NZ_FZOC01000003.1"/>
</dbReference>
<dbReference type="OrthoDB" id="21421at2"/>
<dbReference type="PANTHER" id="PTHR33747:SF1">
    <property type="entry name" value="ADENYLATE CYCLASE-ASSOCIATED CAP C-TERMINAL DOMAIN-CONTAINING PROTEIN"/>
    <property type="match status" value="1"/>
</dbReference>
<dbReference type="PANTHER" id="PTHR33747">
    <property type="entry name" value="UPF0225 PROTEIN SCO1677"/>
    <property type="match status" value="1"/>
</dbReference>
<evidence type="ECO:0000259" key="1">
    <source>
        <dbReference type="Pfam" id="PF17775"/>
    </source>
</evidence>
<dbReference type="SUPFAM" id="SSF103642">
    <property type="entry name" value="Sec-C motif"/>
    <property type="match status" value="1"/>
</dbReference>
<dbReference type="Pfam" id="PF17775">
    <property type="entry name" value="YchJ_M-like"/>
    <property type="match status" value="1"/>
</dbReference>
<organism evidence="2 3">
    <name type="scientific">Humidesulfovibrio mexicanus</name>
    <dbReference type="NCBI Taxonomy" id="147047"/>
    <lineage>
        <taxon>Bacteria</taxon>
        <taxon>Pseudomonadati</taxon>
        <taxon>Thermodesulfobacteriota</taxon>
        <taxon>Desulfovibrionia</taxon>
        <taxon>Desulfovibrionales</taxon>
        <taxon>Desulfovibrionaceae</taxon>
        <taxon>Humidesulfovibrio</taxon>
    </lineage>
</organism>
<protein>
    <submittedName>
        <fullName evidence="2">SEC-C motif-containing protein</fullName>
    </submittedName>
</protein>
<dbReference type="SUPFAM" id="SSF54427">
    <property type="entry name" value="NTF2-like"/>
    <property type="match status" value="1"/>
</dbReference>
<dbReference type="InterPro" id="IPR004027">
    <property type="entry name" value="SEC_C_motif"/>
</dbReference>
<dbReference type="Gene3D" id="3.10.450.50">
    <property type="match status" value="1"/>
</dbReference>
<dbReference type="AlphaFoldDB" id="A0A239AAJ4"/>
<name>A0A239AAJ4_9BACT</name>
<gene>
    <name evidence="2" type="ORF">SAMN04488503_1948</name>
</gene>
<feature type="domain" description="YchJ-like middle NTF2-like" evidence="1">
    <location>
        <begin position="27"/>
        <end position="126"/>
    </location>
</feature>
<accession>A0A239AAJ4</accession>
<keyword evidence="3" id="KW-1185">Reference proteome</keyword>
<proteinExistence type="predicted"/>
<dbReference type="EMBL" id="FZOC01000003">
    <property type="protein sequence ID" value="SNR92422.1"/>
    <property type="molecule type" value="Genomic_DNA"/>
</dbReference>
<dbReference type="InterPro" id="IPR032710">
    <property type="entry name" value="NTF2-like_dom_sf"/>
</dbReference>
<evidence type="ECO:0000313" key="2">
    <source>
        <dbReference type="EMBL" id="SNR92422.1"/>
    </source>
</evidence>